<evidence type="ECO:0000313" key="1">
    <source>
        <dbReference type="EMBL" id="MDP0971110.1"/>
    </source>
</evidence>
<sequence>GSVTLQAGTARSAFNLSSLQLQLGNAELRGYSLTQGGSLSLTAPQIRFGNAAAAPEPVGGLRLDNDFLNRGGFQSFALNGRESLSVDSGVTL</sequence>
<organism evidence="1 2">
    <name type="scientific">Klebsiella pneumoniae</name>
    <dbReference type="NCBI Taxonomy" id="573"/>
    <lineage>
        <taxon>Bacteria</taxon>
        <taxon>Pseudomonadati</taxon>
        <taxon>Pseudomonadota</taxon>
        <taxon>Gammaproteobacteria</taxon>
        <taxon>Enterobacterales</taxon>
        <taxon>Enterobacteriaceae</taxon>
        <taxon>Klebsiella/Raoultella group</taxon>
        <taxon>Klebsiella</taxon>
        <taxon>Klebsiella pneumoniae complex</taxon>
    </lineage>
</organism>
<protein>
    <recommendedName>
        <fullName evidence="3">AsmA family protein</fullName>
    </recommendedName>
</protein>
<dbReference type="Proteomes" id="UP001244490">
    <property type="component" value="Unassembled WGS sequence"/>
</dbReference>
<gene>
    <name evidence="1" type="ORF">Q6294_29655</name>
</gene>
<accession>A0AAW8API7</accession>
<feature type="non-terminal residue" evidence="1">
    <location>
        <position position="1"/>
    </location>
</feature>
<dbReference type="EMBL" id="JAUUIA010000329">
    <property type="protein sequence ID" value="MDP0971110.1"/>
    <property type="molecule type" value="Genomic_DNA"/>
</dbReference>
<proteinExistence type="predicted"/>
<evidence type="ECO:0008006" key="3">
    <source>
        <dbReference type="Google" id="ProtNLM"/>
    </source>
</evidence>
<dbReference type="RefSeq" id="WP_305202291.1">
    <property type="nucleotide sequence ID" value="NZ_JAUUIA010000329.1"/>
</dbReference>
<feature type="non-terminal residue" evidence="1">
    <location>
        <position position="92"/>
    </location>
</feature>
<name>A0AAW8API7_KLEPN</name>
<comment type="caution">
    <text evidence="1">The sequence shown here is derived from an EMBL/GenBank/DDBJ whole genome shotgun (WGS) entry which is preliminary data.</text>
</comment>
<dbReference type="AlphaFoldDB" id="A0AAW8API7"/>
<evidence type="ECO:0000313" key="2">
    <source>
        <dbReference type="Proteomes" id="UP001244490"/>
    </source>
</evidence>
<reference evidence="1" key="1">
    <citation type="submission" date="2023-07" db="EMBL/GenBank/DDBJ databases">
        <authorList>
            <person name="Peng Z."/>
        </authorList>
    </citation>
    <scope>NUCLEOTIDE SEQUENCE</scope>
    <source>
        <strain evidence="1">KP219</strain>
    </source>
</reference>